<evidence type="ECO:0000313" key="7">
    <source>
        <dbReference type="EMBL" id="GCA67819.1"/>
    </source>
</evidence>
<keyword evidence="4 6" id="KW-1133">Transmembrane helix</keyword>
<feature type="transmembrane region" description="Helical" evidence="6">
    <location>
        <begin position="45"/>
        <end position="67"/>
    </location>
</feature>
<organism evidence="7 8">
    <name type="scientific">Mediterraneibacter butyricigenes</name>
    <dbReference type="NCBI Taxonomy" id="2316025"/>
    <lineage>
        <taxon>Bacteria</taxon>
        <taxon>Bacillati</taxon>
        <taxon>Bacillota</taxon>
        <taxon>Clostridia</taxon>
        <taxon>Lachnospirales</taxon>
        <taxon>Lachnospiraceae</taxon>
        <taxon>Mediterraneibacter</taxon>
    </lineage>
</organism>
<evidence type="ECO:0000256" key="5">
    <source>
        <dbReference type="ARBA" id="ARBA00023136"/>
    </source>
</evidence>
<feature type="transmembrane region" description="Helical" evidence="6">
    <location>
        <begin position="154"/>
        <end position="186"/>
    </location>
</feature>
<keyword evidence="8" id="KW-1185">Reference proteome</keyword>
<comment type="catalytic activity">
    <reaction evidence="6">
        <text>L-lysyl-tRNA(Lys) + a 1,2-diacyl-sn-glycero-3-phospho-(1'-sn-glycerol) = a 1,2-diacyl-sn-glycero-3-phospho-1'-(3'-O-L-lysyl)-sn-glycerol + tRNA(Lys)</text>
        <dbReference type="Rhea" id="RHEA:10668"/>
        <dbReference type="Rhea" id="RHEA-COMP:9696"/>
        <dbReference type="Rhea" id="RHEA-COMP:9697"/>
        <dbReference type="ChEBI" id="CHEBI:64716"/>
        <dbReference type="ChEBI" id="CHEBI:75792"/>
        <dbReference type="ChEBI" id="CHEBI:78442"/>
        <dbReference type="ChEBI" id="CHEBI:78529"/>
        <dbReference type="EC" id="2.3.2.3"/>
    </reaction>
</comment>
<proteinExistence type="inferred from homology"/>
<dbReference type="Pfam" id="PF03706">
    <property type="entry name" value="LPG_synthase_TM"/>
    <property type="match status" value="1"/>
</dbReference>
<feature type="transmembrane region" description="Helical" evidence="6">
    <location>
        <begin position="79"/>
        <end position="99"/>
    </location>
</feature>
<dbReference type="PANTHER" id="PTHR37693:SF1">
    <property type="entry name" value="INTEGRAL MEMBRANE PROTEIN"/>
    <property type="match status" value="1"/>
</dbReference>
<name>A0A391PDA0_9FIRM</name>
<feature type="transmembrane region" description="Helical" evidence="6">
    <location>
        <begin position="265"/>
        <end position="284"/>
    </location>
</feature>
<feature type="transmembrane region" description="Helical" evidence="6">
    <location>
        <begin position="230"/>
        <end position="253"/>
    </location>
</feature>
<evidence type="ECO:0000256" key="4">
    <source>
        <dbReference type="ARBA" id="ARBA00022989"/>
    </source>
</evidence>
<dbReference type="GO" id="GO:0005886">
    <property type="term" value="C:plasma membrane"/>
    <property type="evidence" value="ECO:0007669"/>
    <property type="project" value="UniProtKB-SubCell"/>
</dbReference>
<dbReference type="GO" id="GO:0050071">
    <property type="term" value="F:phosphatidylglycerol lysyltransferase activity"/>
    <property type="evidence" value="ECO:0007669"/>
    <property type="project" value="UniProtKB-EC"/>
</dbReference>
<evidence type="ECO:0000256" key="6">
    <source>
        <dbReference type="RuleBase" id="RU363042"/>
    </source>
</evidence>
<dbReference type="EC" id="2.3.2.3" evidence="6"/>
<dbReference type="AlphaFoldDB" id="A0A391PDA0"/>
<keyword evidence="3 6" id="KW-0812">Transmembrane</keyword>
<comment type="similarity">
    <text evidence="6">Belongs to the LPG synthase family.</text>
</comment>
<dbReference type="PANTHER" id="PTHR37693">
    <property type="entry name" value="PHOSPHATIDYLGLYCEROL LYSYLTRANSFERASE"/>
    <property type="match status" value="1"/>
</dbReference>
<comment type="caution">
    <text evidence="7">The sequence shown here is derived from an EMBL/GenBank/DDBJ whole genome shotgun (WGS) entry which is preliminary data.</text>
</comment>
<dbReference type="EMBL" id="BHGK01000001">
    <property type="protein sequence ID" value="GCA67819.1"/>
    <property type="molecule type" value="Genomic_DNA"/>
</dbReference>
<evidence type="ECO:0000313" key="8">
    <source>
        <dbReference type="Proteomes" id="UP000265643"/>
    </source>
</evidence>
<comment type="subcellular location">
    <subcellularLocation>
        <location evidence="1 6">Cell membrane</location>
        <topology evidence="1 6">Multi-pass membrane protein</topology>
    </subcellularLocation>
</comment>
<dbReference type="InterPro" id="IPR022791">
    <property type="entry name" value="L-PG_synthase/AglD"/>
</dbReference>
<feature type="transmembrane region" description="Helical" evidence="6">
    <location>
        <begin position="119"/>
        <end position="142"/>
    </location>
</feature>
<evidence type="ECO:0000256" key="3">
    <source>
        <dbReference type="ARBA" id="ARBA00022692"/>
    </source>
</evidence>
<keyword evidence="6" id="KW-0046">Antibiotic resistance</keyword>
<feature type="transmembrane region" description="Helical" evidence="6">
    <location>
        <begin position="304"/>
        <end position="329"/>
    </location>
</feature>
<evidence type="ECO:0000256" key="1">
    <source>
        <dbReference type="ARBA" id="ARBA00004651"/>
    </source>
</evidence>
<feature type="transmembrane region" description="Helical" evidence="6">
    <location>
        <begin position="7"/>
        <end position="25"/>
    </location>
</feature>
<evidence type="ECO:0000256" key="2">
    <source>
        <dbReference type="ARBA" id="ARBA00022475"/>
    </source>
</evidence>
<comment type="function">
    <text evidence="6">Catalyzes the transfer of a lysyl group from L-lysyl-tRNA(Lys) to membrane-bound phosphatidylglycerol (PG), which produces lysylphosphatidylglycerol (LPG), a major component of the bacterial membrane with a positive net charge. LPG synthesis contributes to bacterial virulence as it is involved in the resistance mechanism against cationic antimicrobial peptides (CAMP) produces by the host's immune system (defensins, cathelicidins) and by the competing microorganisms.</text>
</comment>
<dbReference type="GO" id="GO:0046677">
    <property type="term" value="P:response to antibiotic"/>
    <property type="evidence" value="ECO:0007669"/>
    <property type="project" value="UniProtKB-KW"/>
</dbReference>
<protein>
    <recommendedName>
        <fullName evidence="6">Phosphatidylglycerol lysyltransferase</fullName>
        <ecNumber evidence="6">2.3.2.3</ecNumber>
    </recommendedName>
    <alternativeName>
        <fullName evidence="6">Lysylphosphatidylglycerol synthase</fullName>
    </alternativeName>
</protein>
<keyword evidence="2" id="KW-1003">Cell membrane</keyword>
<dbReference type="GO" id="GO:0006629">
    <property type="term" value="P:lipid metabolic process"/>
    <property type="evidence" value="ECO:0007669"/>
    <property type="project" value="UniProtKB-KW"/>
</dbReference>
<dbReference type="NCBIfam" id="TIGR00374">
    <property type="entry name" value="flippase-like domain"/>
    <property type="match status" value="1"/>
</dbReference>
<gene>
    <name evidence="6 7" type="primary">mprF</name>
    <name evidence="7" type="ORF">KGMB01110_22550</name>
</gene>
<reference evidence="8" key="1">
    <citation type="submission" date="2018-09" db="EMBL/GenBank/DDBJ databases">
        <title>Draft Genome Sequence of Mediterraneibacter sp. KCTC 15684.</title>
        <authorList>
            <person name="Kim J.S."/>
            <person name="Han K.I."/>
            <person name="Suh M.K."/>
            <person name="Lee K.C."/>
            <person name="Eom M.K."/>
            <person name="Lee J.H."/>
            <person name="Park S.H."/>
            <person name="Kang S.W."/>
            <person name="Park J.E."/>
            <person name="Oh B.S."/>
            <person name="Yu S.Y."/>
            <person name="Choi S.H."/>
            <person name="Lee D.H."/>
            <person name="Yoon H."/>
            <person name="Kim B."/>
            <person name="Yang S.J."/>
            <person name="Lee J.S."/>
        </authorList>
    </citation>
    <scope>NUCLEOTIDE SEQUENCE [LARGE SCALE GENOMIC DNA]</scope>
    <source>
        <strain evidence="8">KCTC 15684</strain>
    </source>
</reference>
<keyword evidence="5 6" id="KW-0472">Membrane</keyword>
<dbReference type="RefSeq" id="WP_119298456.1">
    <property type="nucleotide sequence ID" value="NZ_BHGK01000001.1"/>
</dbReference>
<accession>A0A391PDA0</accession>
<keyword evidence="6" id="KW-0443">Lipid metabolism</keyword>
<dbReference type="Proteomes" id="UP000265643">
    <property type="component" value="Unassembled WGS sequence"/>
</dbReference>
<keyword evidence="6 7" id="KW-0808">Transferase</keyword>
<sequence length="349" mass="39341">MRFRKRVMEAIFFLGMMGLTFWIIFHGQKPGVLFRELRDMKAGALVGSVVLALFFVAAEGSMIYILLHAMEGTSSLWRCIQYSYIGFFYSGITPSATGGQPMQLYYMKKDGNELSKSSIVLMTVALLYKLVLVLVGLGLLIFSFSFLQERLGRYLMLYFLGLFLNILLVVLILGAMFCPGVLYGIYSRVESGLIRLRLLKESESRTAKVRQFFEEYHEAVNWLKEHPAHVLLVIGLTFIQRSSLFVLTYLVYLGFGLSGAPAWEVIVLQASVYIAVDMLPLPGAQGITEWMYRSVFQGIFTGGYLVPSMLVSRGINFYFLLLISMGFAVSQIGQRSGKKVLDTKEKNIV</sequence>